<reference evidence="3" key="1">
    <citation type="submission" date="2019-03" db="EMBL/GenBank/DDBJ databases">
        <title>Afifella sp. nov., isolated from activated sludge.</title>
        <authorList>
            <person name="Li Q."/>
            <person name="Liu Y."/>
        </authorList>
    </citation>
    <scope>NUCLEOTIDE SEQUENCE</scope>
    <source>
        <strain evidence="3">L72</strain>
    </source>
</reference>
<gene>
    <name evidence="3" type="ORF">E4O86_09475</name>
</gene>
<keyword evidence="2" id="KW-0732">Signal</keyword>
<feature type="chain" id="PRO_5037063845" description="Tripartite tricarboxylate transporter substrate binding protein" evidence="2">
    <location>
        <begin position="29"/>
        <end position="339"/>
    </location>
</feature>
<evidence type="ECO:0000256" key="2">
    <source>
        <dbReference type="SAM" id="SignalP"/>
    </source>
</evidence>
<dbReference type="Gene3D" id="3.40.190.10">
    <property type="entry name" value="Periplasmic binding protein-like II"/>
    <property type="match status" value="1"/>
</dbReference>
<evidence type="ECO:0000313" key="4">
    <source>
        <dbReference type="Proteomes" id="UP000773614"/>
    </source>
</evidence>
<name>A0A964T3X9_9HYPH</name>
<dbReference type="AlphaFoldDB" id="A0A964T3X9"/>
<organism evidence="3 4">
    <name type="scientific">Propylenella binzhouense</name>
    <dbReference type="NCBI Taxonomy" id="2555902"/>
    <lineage>
        <taxon>Bacteria</taxon>
        <taxon>Pseudomonadati</taxon>
        <taxon>Pseudomonadota</taxon>
        <taxon>Alphaproteobacteria</taxon>
        <taxon>Hyphomicrobiales</taxon>
        <taxon>Propylenellaceae</taxon>
        <taxon>Propylenella</taxon>
    </lineage>
</organism>
<sequence>MLRKWKSAAAGLAASALLAVLPLAGASAGPVYDGKDVTVIVPNSAAGTMSRYAQMLAPHLAKNLGADNVRIDNQPGAGSLKGTNALWNSKPDGMTIGFTNIPTLLIAQIAESPGVRFDATKFVYLGRVAAEPRLMLVGGNSPIKSVDDIRNLGRPFVFASQGTDEDFYTMVVLASALGYELKIVTGYEGEADTSLAVIKGDADGQMTSWTGSLPQIQAGDKRPIVFATRERQDVAPDVPTAIELLKDETKKGQVEAIADILNLSRGFFGPPGMDEAAVAEMRAAIEKTLTDPEVVKEMAAKDLPIVFAPGEKQQKTVGQVFAAAKDLTPTFKQALAQIK</sequence>
<dbReference type="RefSeq" id="WP_161140289.1">
    <property type="nucleotide sequence ID" value="NZ_SPKJ01000024.1"/>
</dbReference>
<accession>A0A964T3X9</accession>
<dbReference type="Proteomes" id="UP000773614">
    <property type="component" value="Unassembled WGS sequence"/>
</dbReference>
<protein>
    <recommendedName>
        <fullName evidence="5">Tripartite tricarboxylate transporter substrate binding protein</fullName>
    </recommendedName>
</protein>
<dbReference type="Pfam" id="PF03401">
    <property type="entry name" value="TctC"/>
    <property type="match status" value="1"/>
</dbReference>
<dbReference type="PANTHER" id="PTHR42928:SF5">
    <property type="entry name" value="BLR1237 PROTEIN"/>
    <property type="match status" value="1"/>
</dbReference>
<comment type="similarity">
    <text evidence="1">Belongs to the UPF0065 (bug) family.</text>
</comment>
<dbReference type="Gene3D" id="3.40.190.150">
    <property type="entry name" value="Bordetella uptake gene, domain 1"/>
    <property type="match status" value="1"/>
</dbReference>
<comment type="caution">
    <text evidence="3">The sequence shown here is derived from an EMBL/GenBank/DDBJ whole genome shotgun (WGS) entry which is preliminary data.</text>
</comment>
<dbReference type="SUPFAM" id="SSF53850">
    <property type="entry name" value="Periplasmic binding protein-like II"/>
    <property type="match status" value="1"/>
</dbReference>
<dbReference type="InterPro" id="IPR005064">
    <property type="entry name" value="BUG"/>
</dbReference>
<dbReference type="PANTHER" id="PTHR42928">
    <property type="entry name" value="TRICARBOXYLATE-BINDING PROTEIN"/>
    <property type="match status" value="1"/>
</dbReference>
<keyword evidence="4" id="KW-1185">Reference proteome</keyword>
<dbReference type="OrthoDB" id="7817633at2"/>
<dbReference type="EMBL" id="SPKJ01000024">
    <property type="protein sequence ID" value="MYZ47940.1"/>
    <property type="molecule type" value="Genomic_DNA"/>
</dbReference>
<proteinExistence type="inferred from homology"/>
<dbReference type="InterPro" id="IPR042100">
    <property type="entry name" value="Bug_dom1"/>
</dbReference>
<evidence type="ECO:0000256" key="1">
    <source>
        <dbReference type="ARBA" id="ARBA00006987"/>
    </source>
</evidence>
<evidence type="ECO:0000313" key="3">
    <source>
        <dbReference type="EMBL" id="MYZ47940.1"/>
    </source>
</evidence>
<feature type="signal peptide" evidence="2">
    <location>
        <begin position="1"/>
        <end position="28"/>
    </location>
</feature>
<evidence type="ECO:0008006" key="5">
    <source>
        <dbReference type="Google" id="ProtNLM"/>
    </source>
</evidence>